<gene>
    <name evidence="4" type="ORF">FB554_2272</name>
</gene>
<dbReference type="AlphaFoldDB" id="A0A542XE55"/>
<dbReference type="Proteomes" id="UP000318336">
    <property type="component" value="Unassembled WGS sequence"/>
</dbReference>
<keyword evidence="5" id="KW-1185">Reference proteome</keyword>
<dbReference type="EMBL" id="VFOK01000001">
    <property type="protein sequence ID" value="TQL34114.1"/>
    <property type="molecule type" value="Genomic_DNA"/>
</dbReference>
<dbReference type="PANTHER" id="PTHR43877">
    <property type="entry name" value="AMINOALKYLPHOSPHONATE N-ACETYLTRANSFERASE-RELATED-RELATED"/>
    <property type="match status" value="1"/>
</dbReference>
<accession>A0A542XE55</accession>
<feature type="domain" description="N-acetyltransferase" evidence="3">
    <location>
        <begin position="12"/>
        <end position="154"/>
    </location>
</feature>
<protein>
    <submittedName>
        <fullName evidence="4">Acetyltransferase (GNAT) family protein</fullName>
    </submittedName>
</protein>
<dbReference type="RefSeq" id="WP_142006148.1">
    <property type="nucleotide sequence ID" value="NZ_CAJTBP010000001.1"/>
</dbReference>
<dbReference type="CDD" id="cd04301">
    <property type="entry name" value="NAT_SF"/>
    <property type="match status" value="1"/>
</dbReference>
<dbReference type="OrthoDB" id="70840at2"/>
<dbReference type="GO" id="GO:0016747">
    <property type="term" value="F:acyltransferase activity, transferring groups other than amino-acyl groups"/>
    <property type="evidence" value="ECO:0007669"/>
    <property type="project" value="InterPro"/>
</dbReference>
<dbReference type="Gene3D" id="3.40.630.30">
    <property type="match status" value="1"/>
</dbReference>
<evidence type="ECO:0000313" key="5">
    <source>
        <dbReference type="Proteomes" id="UP000318336"/>
    </source>
</evidence>
<name>A0A542XE55_9MICO</name>
<evidence type="ECO:0000256" key="1">
    <source>
        <dbReference type="ARBA" id="ARBA00022679"/>
    </source>
</evidence>
<keyword evidence="1 4" id="KW-0808">Transferase</keyword>
<comment type="caution">
    <text evidence="4">The sequence shown here is derived from an EMBL/GenBank/DDBJ whole genome shotgun (WGS) entry which is preliminary data.</text>
</comment>
<dbReference type="InterPro" id="IPR016181">
    <property type="entry name" value="Acyl_CoA_acyltransferase"/>
</dbReference>
<sequence length="154" mass="17115">MSSPPWTVRPVPYLDPVAQELVAELDQDMQARYGGQDATPVDPDHFADPSGTFLVMEDGAGPIGCAGIRTHGADAEIKRMYVRASRRRRGFARHLLTALEAYARARGFTRVILETGTAQPEAIALYEASGYQQIVGYGYYRDEPTCRCYAKWLI</sequence>
<proteinExistence type="predicted"/>
<dbReference type="SUPFAM" id="SSF55729">
    <property type="entry name" value="Acyl-CoA N-acyltransferases (Nat)"/>
    <property type="match status" value="1"/>
</dbReference>
<evidence type="ECO:0000259" key="3">
    <source>
        <dbReference type="PROSITE" id="PS51186"/>
    </source>
</evidence>
<dbReference type="PANTHER" id="PTHR43877:SF2">
    <property type="entry name" value="AMINOALKYLPHOSPHONATE N-ACETYLTRANSFERASE-RELATED"/>
    <property type="match status" value="1"/>
</dbReference>
<evidence type="ECO:0000256" key="2">
    <source>
        <dbReference type="ARBA" id="ARBA00023315"/>
    </source>
</evidence>
<dbReference type="PROSITE" id="PS51186">
    <property type="entry name" value="GNAT"/>
    <property type="match status" value="1"/>
</dbReference>
<organism evidence="4 5">
    <name type="scientific">Barrientosiimonas humi</name>
    <dbReference type="NCBI Taxonomy" id="999931"/>
    <lineage>
        <taxon>Bacteria</taxon>
        <taxon>Bacillati</taxon>
        <taxon>Actinomycetota</taxon>
        <taxon>Actinomycetes</taxon>
        <taxon>Micrococcales</taxon>
        <taxon>Dermacoccaceae</taxon>
        <taxon>Barrientosiimonas</taxon>
    </lineage>
</organism>
<dbReference type="InterPro" id="IPR000182">
    <property type="entry name" value="GNAT_dom"/>
</dbReference>
<keyword evidence="2" id="KW-0012">Acyltransferase</keyword>
<dbReference type="InterPro" id="IPR050832">
    <property type="entry name" value="Bact_Acetyltransf"/>
</dbReference>
<dbReference type="Pfam" id="PF00583">
    <property type="entry name" value="Acetyltransf_1"/>
    <property type="match status" value="1"/>
</dbReference>
<reference evidence="4 5" key="1">
    <citation type="submission" date="2019-06" db="EMBL/GenBank/DDBJ databases">
        <title>Sequencing the genomes of 1000 actinobacteria strains.</title>
        <authorList>
            <person name="Klenk H.-P."/>
        </authorList>
    </citation>
    <scope>NUCLEOTIDE SEQUENCE [LARGE SCALE GENOMIC DNA]</scope>
    <source>
        <strain evidence="4 5">DSM 24617</strain>
    </source>
</reference>
<evidence type="ECO:0000313" key="4">
    <source>
        <dbReference type="EMBL" id="TQL34114.1"/>
    </source>
</evidence>